<protein>
    <submittedName>
        <fullName evidence="4">Protein O-mannosyl-transferase 2-like</fullName>
    </submittedName>
</protein>
<feature type="domain" description="MIR" evidence="2">
    <location>
        <begin position="87"/>
        <end position="143"/>
    </location>
</feature>
<evidence type="ECO:0000259" key="2">
    <source>
        <dbReference type="PROSITE" id="PS50919"/>
    </source>
</evidence>
<dbReference type="Pfam" id="PF02815">
    <property type="entry name" value="MIR"/>
    <property type="match status" value="1"/>
</dbReference>
<feature type="non-terminal residue" evidence="4">
    <location>
        <position position="1"/>
    </location>
</feature>
<dbReference type="PANTHER" id="PTHR10050:SF46">
    <property type="entry name" value="PROTEIN O-MANNOSYL-TRANSFERASE 2"/>
    <property type="match status" value="1"/>
</dbReference>
<proteinExistence type="predicted"/>
<dbReference type="Proteomes" id="UP000694865">
    <property type="component" value="Unplaced"/>
</dbReference>
<dbReference type="PANTHER" id="PTHR10050">
    <property type="entry name" value="DOLICHYL-PHOSPHATE-MANNOSE--PROTEIN MANNOSYLTRANSFERASE"/>
    <property type="match status" value="1"/>
</dbReference>
<accession>A0ABM0MG71</accession>
<keyword evidence="3" id="KW-1185">Reference proteome</keyword>
<dbReference type="Gene3D" id="2.80.10.50">
    <property type="match status" value="1"/>
</dbReference>
<dbReference type="InterPro" id="IPR036300">
    <property type="entry name" value="MIR_dom_sf"/>
</dbReference>
<dbReference type="RefSeq" id="XP_006819012.1">
    <property type="nucleotide sequence ID" value="XM_006818949.1"/>
</dbReference>
<organism evidence="3 4">
    <name type="scientific">Saccoglossus kowalevskii</name>
    <name type="common">Acorn worm</name>
    <dbReference type="NCBI Taxonomy" id="10224"/>
    <lineage>
        <taxon>Eukaryota</taxon>
        <taxon>Metazoa</taxon>
        <taxon>Hemichordata</taxon>
        <taxon>Enteropneusta</taxon>
        <taxon>Harrimaniidae</taxon>
        <taxon>Saccoglossus</taxon>
    </lineage>
</organism>
<dbReference type="InterPro" id="IPR027005">
    <property type="entry name" value="PMT-like"/>
</dbReference>
<feature type="non-terminal residue" evidence="4">
    <location>
        <position position="197"/>
    </location>
</feature>
<name>A0ABM0MG71_SACKO</name>
<keyword evidence="1" id="KW-0677">Repeat</keyword>
<dbReference type="SMART" id="SM00472">
    <property type="entry name" value="MIR"/>
    <property type="match status" value="2"/>
</dbReference>
<feature type="domain" description="MIR" evidence="2">
    <location>
        <begin position="26"/>
        <end position="82"/>
    </location>
</feature>
<evidence type="ECO:0000313" key="4">
    <source>
        <dbReference type="RefSeq" id="XP_006819012.1"/>
    </source>
</evidence>
<gene>
    <name evidence="4" type="primary">LOC102805772</name>
</gene>
<dbReference type="InterPro" id="IPR016093">
    <property type="entry name" value="MIR_motif"/>
</dbReference>
<evidence type="ECO:0000256" key="1">
    <source>
        <dbReference type="ARBA" id="ARBA00022737"/>
    </source>
</evidence>
<dbReference type="PROSITE" id="PS50919">
    <property type="entry name" value="MIR"/>
    <property type="match status" value="2"/>
</dbReference>
<dbReference type="GeneID" id="102805772"/>
<evidence type="ECO:0000313" key="3">
    <source>
        <dbReference type="Proteomes" id="UP000694865"/>
    </source>
</evidence>
<sequence>ITAYTHKDDNNKWLIKKFDSDEDNSVDLVKNGDLIRLEHLQTRRNLHSHKEPAPITKKHYQVTGYGENGLGDANDIWKIEIIDGPDKTHIKTVRTKMRLIHFITGCALHSHSKTLPKWGWEQLEVSCNPYVREKNNLWNIEDHFNEKLPNSSFEVFAPSFLESLRESHAVMVQSNSGLKPKEGEVTSRPWQWPINYR</sequence>
<reference evidence="4" key="1">
    <citation type="submission" date="2025-08" db="UniProtKB">
        <authorList>
            <consortium name="RefSeq"/>
        </authorList>
    </citation>
    <scope>IDENTIFICATION</scope>
    <source>
        <tissue evidence="4">Testes</tissue>
    </source>
</reference>
<dbReference type="SUPFAM" id="SSF82109">
    <property type="entry name" value="MIR domain"/>
    <property type="match status" value="1"/>
</dbReference>